<reference evidence="1" key="1">
    <citation type="submission" date="2019-10" db="EMBL/GenBank/DDBJ databases">
        <authorList>
            <consortium name="DOE Joint Genome Institute"/>
            <person name="Kuo A."/>
            <person name="Miyauchi S."/>
            <person name="Kiss E."/>
            <person name="Drula E."/>
            <person name="Kohler A."/>
            <person name="Sanchez-Garcia M."/>
            <person name="Andreopoulos B."/>
            <person name="Barry K.W."/>
            <person name="Bonito G."/>
            <person name="Buee M."/>
            <person name="Carver A."/>
            <person name="Chen C."/>
            <person name="Cichocki N."/>
            <person name="Clum A."/>
            <person name="Culley D."/>
            <person name="Crous P.W."/>
            <person name="Fauchery L."/>
            <person name="Girlanda M."/>
            <person name="Hayes R."/>
            <person name="Keri Z."/>
            <person name="Labutti K."/>
            <person name="Lipzen A."/>
            <person name="Lombard V."/>
            <person name="Magnuson J."/>
            <person name="Maillard F."/>
            <person name="Morin E."/>
            <person name="Murat C."/>
            <person name="Nolan M."/>
            <person name="Ohm R."/>
            <person name="Pangilinan J."/>
            <person name="Pereira M."/>
            <person name="Perotto S."/>
            <person name="Peter M."/>
            <person name="Riley R."/>
            <person name="Sitrit Y."/>
            <person name="Stielow B."/>
            <person name="Szollosi G."/>
            <person name="Zifcakova L."/>
            <person name="Stursova M."/>
            <person name="Spatafora J.W."/>
            <person name="Tedersoo L."/>
            <person name="Vaario L.-M."/>
            <person name="Yamada A."/>
            <person name="Yan M."/>
            <person name="Wang P."/>
            <person name="Xu J."/>
            <person name="Bruns T."/>
            <person name="Baldrian P."/>
            <person name="Vilgalys R."/>
            <person name="Henrissat B."/>
            <person name="Grigoriev I.V."/>
            <person name="Hibbett D."/>
            <person name="Nagy L.G."/>
            <person name="Martin F.M."/>
        </authorList>
    </citation>
    <scope>NUCLEOTIDE SEQUENCE</scope>
    <source>
        <strain evidence="1">P2</strain>
    </source>
</reference>
<evidence type="ECO:0000313" key="2">
    <source>
        <dbReference type="Proteomes" id="UP000886501"/>
    </source>
</evidence>
<reference evidence="1" key="2">
    <citation type="journal article" date="2020" name="Nat. Commun.">
        <title>Large-scale genome sequencing of mycorrhizal fungi provides insights into the early evolution of symbiotic traits.</title>
        <authorList>
            <person name="Miyauchi S."/>
            <person name="Kiss E."/>
            <person name="Kuo A."/>
            <person name="Drula E."/>
            <person name="Kohler A."/>
            <person name="Sanchez-Garcia M."/>
            <person name="Morin E."/>
            <person name="Andreopoulos B."/>
            <person name="Barry K.W."/>
            <person name="Bonito G."/>
            <person name="Buee M."/>
            <person name="Carver A."/>
            <person name="Chen C."/>
            <person name="Cichocki N."/>
            <person name="Clum A."/>
            <person name="Culley D."/>
            <person name="Crous P.W."/>
            <person name="Fauchery L."/>
            <person name="Girlanda M."/>
            <person name="Hayes R.D."/>
            <person name="Keri Z."/>
            <person name="LaButti K."/>
            <person name="Lipzen A."/>
            <person name="Lombard V."/>
            <person name="Magnuson J."/>
            <person name="Maillard F."/>
            <person name="Murat C."/>
            <person name="Nolan M."/>
            <person name="Ohm R.A."/>
            <person name="Pangilinan J."/>
            <person name="Pereira M.F."/>
            <person name="Perotto S."/>
            <person name="Peter M."/>
            <person name="Pfister S."/>
            <person name="Riley R."/>
            <person name="Sitrit Y."/>
            <person name="Stielow J.B."/>
            <person name="Szollosi G."/>
            <person name="Zifcakova L."/>
            <person name="Stursova M."/>
            <person name="Spatafora J.W."/>
            <person name="Tedersoo L."/>
            <person name="Vaario L.M."/>
            <person name="Yamada A."/>
            <person name="Yan M."/>
            <person name="Wang P."/>
            <person name="Xu J."/>
            <person name="Bruns T."/>
            <person name="Baldrian P."/>
            <person name="Vilgalys R."/>
            <person name="Dunand C."/>
            <person name="Henrissat B."/>
            <person name="Grigoriev I.V."/>
            <person name="Hibbett D."/>
            <person name="Nagy L.G."/>
            <person name="Martin F.M."/>
        </authorList>
    </citation>
    <scope>NUCLEOTIDE SEQUENCE</scope>
    <source>
        <strain evidence="1">P2</strain>
    </source>
</reference>
<protein>
    <submittedName>
        <fullName evidence="1">Uncharacterized protein</fullName>
    </submittedName>
</protein>
<dbReference type="Proteomes" id="UP000886501">
    <property type="component" value="Unassembled WGS sequence"/>
</dbReference>
<evidence type="ECO:0000313" key="1">
    <source>
        <dbReference type="EMBL" id="KAF9652051.1"/>
    </source>
</evidence>
<organism evidence="1 2">
    <name type="scientific">Thelephora ganbajun</name>
    <name type="common">Ganba fungus</name>
    <dbReference type="NCBI Taxonomy" id="370292"/>
    <lineage>
        <taxon>Eukaryota</taxon>
        <taxon>Fungi</taxon>
        <taxon>Dikarya</taxon>
        <taxon>Basidiomycota</taxon>
        <taxon>Agaricomycotina</taxon>
        <taxon>Agaricomycetes</taxon>
        <taxon>Thelephorales</taxon>
        <taxon>Thelephoraceae</taxon>
        <taxon>Thelephora</taxon>
    </lineage>
</organism>
<keyword evidence="2" id="KW-1185">Reference proteome</keyword>
<proteinExistence type="predicted"/>
<dbReference type="EMBL" id="MU117971">
    <property type="protein sequence ID" value="KAF9652051.1"/>
    <property type="molecule type" value="Genomic_DNA"/>
</dbReference>
<comment type="caution">
    <text evidence="1">The sequence shown here is derived from an EMBL/GenBank/DDBJ whole genome shotgun (WGS) entry which is preliminary data.</text>
</comment>
<gene>
    <name evidence="1" type="ORF">BDM02DRAFT_3090044</name>
</gene>
<accession>A0ACB6ZSE6</accession>
<name>A0ACB6ZSE6_THEGA</name>
<sequence>MKKSPSLVASSPVSRTNNNGNGSGTSNVDPPLTSSSTNSPEIPHHKSRDGCPKTKEQLLETINRTGLSSFCETGSIPFLRKSTNKDAPMVMCRGSSFPKTEQNDKNIEVLSAWRSITSNPQFKDIDINELCTEFTNKAKCDGTKVVLEPSGVSHIIDTLTAKVQRKAAAGNK</sequence>